<comment type="caution">
    <text evidence="2">The sequence shown here is derived from an EMBL/GenBank/DDBJ whole genome shotgun (WGS) entry which is preliminary data.</text>
</comment>
<dbReference type="EMBL" id="JANQDX010000007">
    <property type="protein sequence ID" value="KAL0920850.1"/>
    <property type="molecule type" value="Genomic_DNA"/>
</dbReference>
<evidence type="ECO:0000256" key="1">
    <source>
        <dbReference type="SAM" id="Phobius"/>
    </source>
</evidence>
<organism evidence="2 3">
    <name type="scientific">Dendrobium thyrsiflorum</name>
    <name type="common">Pinecone-like raceme dendrobium</name>
    <name type="synonym">Orchid</name>
    <dbReference type="NCBI Taxonomy" id="117978"/>
    <lineage>
        <taxon>Eukaryota</taxon>
        <taxon>Viridiplantae</taxon>
        <taxon>Streptophyta</taxon>
        <taxon>Embryophyta</taxon>
        <taxon>Tracheophyta</taxon>
        <taxon>Spermatophyta</taxon>
        <taxon>Magnoliopsida</taxon>
        <taxon>Liliopsida</taxon>
        <taxon>Asparagales</taxon>
        <taxon>Orchidaceae</taxon>
        <taxon>Epidendroideae</taxon>
        <taxon>Malaxideae</taxon>
        <taxon>Dendrobiinae</taxon>
        <taxon>Dendrobium</taxon>
    </lineage>
</organism>
<keyword evidence="1" id="KW-0812">Transmembrane</keyword>
<dbReference type="Proteomes" id="UP001552299">
    <property type="component" value="Unassembled WGS sequence"/>
</dbReference>
<evidence type="ECO:0000313" key="2">
    <source>
        <dbReference type="EMBL" id="KAL0920850.1"/>
    </source>
</evidence>
<feature type="transmembrane region" description="Helical" evidence="1">
    <location>
        <begin position="338"/>
        <end position="362"/>
    </location>
</feature>
<keyword evidence="1" id="KW-0472">Membrane</keyword>
<proteinExistence type="predicted"/>
<accession>A0ABD0V793</accession>
<dbReference type="AlphaFoldDB" id="A0ABD0V793"/>
<name>A0ABD0V793_DENTH</name>
<sequence>MRISTQYKEIEASGNGNTISADDSSFGSVSTDLVTFELAMALLGNDDAAAGNTAAKVGSSSSAQSSNPIKLISEYNSGPMSSKKVDALEEKLEGKVGQFKSEVEKMISSMEGRFSNLEDMMNKILELHTQPEISQARALVGGQGSGGNPDIDTMRDDREVEILGDRENMPPLEMITRREMSKRYNMRNLEEETRKADFEEDDIYEKRRAVFGFLVAAKNCGRDDSPLEQGPKSIRSPFAISACSAETERKADVRRRGGLCGGSGGGFRRPILGRKIEEGLRKLKFNGRYNLTVREPTLPVAPATNTTLLVPLSFLKLQQGHLLHRIEDNKKFYADSLLLYRCSTVVKTASLLLLQLLAGLIYMPLLVVHAYAIVVTNCGLAIARSLLWSSWGLF</sequence>
<keyword evidence="1" id="KW-1133">Transmembrane helix</keyword>
<gene>
    <name evidence="2" type="ORF">M5K25_007865</name>
</gene>
<protein>
    <submittedName>
        <fullName evidence="2">Uncharacterized protein</fullName>
    </submittedName>
</protein>
<evidence type="ECO:0000313" key="3">
    <source>
        <dbReference type="Proteomes" id="UP001552299"/>
    </source>
</evidence>
<reference evidence="2 3" key="1">
    <citation type="journal article" date="2024" name="Plant Biotechnol. J.">
        <title>Dendrobium thyrsiflorum genome and its molecular insights into genes involved in important horticultural traits.</title>
        <authorList>
            <person name="Chen B."/>
            <person name="Wang J.Y."/>
            <person name="Zheng P.J."/>
            <person name="Li K.L."/>
            <person name="Liang Y.M."/>
            <person name="Chen X.F."/>
            <person name="Zhang C."/>
            <person name="Zhao X."/>
            <person name="He X."/>
            <person name="Zhang G.Q."/>
            <person name="Liu Z.J."/>
            <person name="Xu Q."/>
        </authorList>
    </citation>
    <scope>NUCLEOTIDE SEQUENCE [LARGE SCALE GENOMIC DNA]</scope>
    <source>
        <strain evidence="2">GZMU011</strain>
    </source>
</reference>
<keyword evidence="3" id="KW-1185">Reference proteome</keyword>